<dbReference type="GO" id="GO:0072384">
    <property type="term" value="P:organelle transport along microtubule"/>
    <property type="evidence" value="ECO:0007669"/>
    <property type="project" value="TreeGrafter"/>
</dbReference>
<dbReference type="PANTHER" id="PTHR10261">
    <property type="entry name" value="COATOMER SUBUNIT GAMMA"/>
    <property type="match status" value="1"/>
</dbReference>
<reference evidence="17 18" key="1">
    <citation type="journal article" date="2016" name="Nat. Commun.">
        <title>Extremotolerant tardigrade genome and improved radiotolerance of human cultured cells by tardigrade-unique protein.</title>
        <authorList>
            <person name="Hashimoto T."/>
            <person name="Horikawa D.D."/>
            <person name="Saito Y."/>
            <person name="Kuwahara H."/>
            <person name="Kozuka-Hata H."/>
            <person name="Shin-I T."/>
            <person name="Minakuchi Y."/>
            <person name="Ohishi K."/>
            <person name="Motoyama A."/>
            <person name="Aizu T."/>
            <person name="Enomoto A."/>
            <person name="Kondo K."/>
            <person name="Tanaka S."/>
            <person name="Hara Y."/>
            <person name="Koshikawa S."/>
            <person name="Sagara H."/>
            <person name="Miura T."/>
            <person name="Yokobori S."/>
            <person name="Miyagawa K."/>
            <person name="Suzuki Y."/>
            <person name="Kubo T."/>
            <person name="Oyama M."/>
            <person name="Kohara Y."/>
            <person name="Fujiyama A."/>
            <person name="Arakawa K."/>
            <person name="Katayama T."/>
            <person name="Toyoda A."/>
            <person name="Kunieda T."/>
        </authorList>
    </citation>
    <scope>NUCLEOTIDE SEQUENCE [LARGE SCALE GENOMIC DNA]</scope>
    <source>
        <strain evidence="17 18">YOKOZUNA-1</strain>
    </source>
</reference>
<keyword evidence="18" id="KW-1185">Reference proteome</keyword>
<dbReference type="Proteomes" id="UP000186922">
    <property type="component" value="Unassembled WGS sequence"/>
</dbReference>
<dbReference type="GO" id="GO:0006888">
    <property type="term" value="P:endoplasmic reticulum to Golgi vesicle-mediated transport"/>
    <property type="evidence" value="ECO:0007669"/>
    <property type="project" value="TreeGrafter"/>
</dbReference>
<keyword evidence="8 13" id="KW-0653">Protein transport</keyword>
<evidence type="ECO:0000256" key="5">
    <source>
        <dbReference type="ARBA" id="ARBA00022490"/>
    </source>
</evidence>
<evidence type="ECO:0000256" key="13">
    <source>
        <dbReference type="PIRNR" id="PIRNR037093"/>
    </source>
</evidence>
<dbReference type="PANTHER" id="PTHR10261:SF0">
    <property type="entry name" value="COATOMER SUBUNIT GAMMA-2"/>
    <property type="match status" value="1"/>
</dbReference>
<keyword evidence="4 13" id="KW-0813">Transport</keyword>
<dbReference type="GO" id="GO:0006886">
    <property type="term" value="P:intracellular protein transport"/>
    <property type="evidence" value="ECO:0007669"/>
    <property type="project" value="InterPro"/>
</dbReference>
<dbReference type="SUPFAM" id="SSF49348">
    <property type="entry name" value="Clathrin adaptor appendage domain"/>
    <property type="match status" value="1"/>
</dbReference>
<protein>
    <recommendedName>
        <fullName evidence="13">Coatomer subunit gamma</fullName>
    </recommendedName>
</protein>
<dbReference type="GO" id="GO:0009306">
    <property type="term" value="P:protein secretion"/>
    <property type="evidence" value="ECO:0007669"/>
    <property type="project" value="TreeGrafter"/>
</dbReference>
<evidence type="ECO:0000256" key="1">
    <source>
        <dbReference type="ARBA" id="ARBA00004255"/>
    </source>
</evidence>
<dbReference type="GO" id="GO:0005793">
    <property type="term" value="C:endoplasmic reticulum-Golgi intermediate compartment"/>
    <property type="evidence" value="ECO:0007669"/>
    <property type="project" value="TreeGrafter"/>
</dbReference>
<keyword evidence="6" id="KW-0677">Repeat</keyword>
<dbReference type="FunFam" id="1.25.10.10:FF:000382">
    <property type="entry name" value="Coatomer subunit gamma"/>
    <property type="match status" value="1"/>
</dbReference>
<evidence type="ECO:0000256" key="7">
    <source>
        <dbReference type="ARBA" id="ARBA00022892"/>
    </source>
</evidence>
<dbReference type="GO" id="GO:0005783">
    <property type="term" value="C:endoplasmic reticulum"/>
    <property type="evidence" value="ECO:0007669"/>
    <property type="project" value="TreeGrafter"/>
</dbReference>
<dbReference type="SUPFAM" id="SSF48371">
    <property type="entry name" value="ARM repeat"/>
    <property type="match status" value="1"/>
</dbReference>
<dbReference type="InterPro" id="IPR016024">
    <property type="entry name" value="ARM-type_fold"/>
</dbReference>
<dbReference type="Gene3D" id="1.25.10.10">
    <property type="entry name" value="Leucine-rich Repeat Variant"/>
    <property type="match status" value="2"/>
</dbReference>
<dbReference type="InterPro" id="IPR009028">
    <property type="entry name" value="Coatomer/calthrin_app_sub_C"/>
</dbReference>
<dbReference type="STRING" id="947166.A0A1D1URN3"/>
<evidence type="ECO:0000256" key="10">
    <source>
        <dbReference type="ARBA" id="ARBA00023136"/>
    </source>
</evidence>
<evidence type="ECO:0000256" key="6">
    <source>
        <dbReference type="ARBA" id="ARBA00022737"/>
    </source>
</evidence>
<dbReference type="Gene3D" id="2.60.40.1480">
    <property type="entry name" value="Coatomer, gamma subunit, appendage domain"/>
    <property type="match status" value="1"/>
</dbReference>
<dbReference type="EMBL" id="BDGG01000001">
    <property type="protein sequence ID" value="GAU89023.1"/>
    <property type="molecule type" value="Genomic_DNA"/>
</dbReference>
<dbReference type="FunFam" id="2.60.40.1480:FF:000001">
    <property type="entry name" value="Coatomer subunit gamma"/>
    <property type="match status" value="1"/>
</dbReference>
<dbReference type="Pfam" id="PF16381">
    <property type="entry name" value="Coatomer_g_Cpla"/>
    <property type="match status" value="1"/>
</dbReference>
<keyword evidence="11 13" id="KW-0968">Cytoplasmic vesicle</keyword>
<dbReference type="GO" id="GO:0000139">
    <property type="term" value="C:Golgi membrane"/>
    <property type="evidence" value="ECO:0007669"/>
    <property type="project" value="UniProtKB-SubCell"/>
</dbReference>
<organism evidence="17 18">
    <name type="scientific">Ramazzottius varieornatus</name>
    <name type="common">Water bear</name>
    <name type="synonym">Tardigrade</name>
    <dbReference type="NCBI Taxonomy" id="947166"/>
    <lineage>
        <taxon>Eukaryota</taxon>
        <taxon>Metazoa</taxon>
        <taxon>Ecdysozoa</taxon>
        <taxon>Tardigrada</taxon>
        <taxon>Eutardigrada</taxon>
        <taxon>Parachela</taxon>
        <taxon>Hypsibioidea</taxon>
        <taxon>Ramazzottiidae</taxon>
        <taxon>Ramazzottius</taxon>
    </lineage>
</organism>
<dbReference type="InterPro" id="IPR011989">
    <property type="entry name" value="ARM-like"/>
</dbReference>
<gene>
    <name evidence="17" type="primary">RvY_01622-1</name>
    <name evidence="17" type="synonym">RvY_01622.1</name>
    <name evidence="17" type="ORF">RvY_01622</name>
</gene>
<dbReference type="GO" id="GO:0006891">
    <property type="term" value="P:intra-Golgi vesicle-mediated transport"/>
    <property type="evidence" value="ECO:0007669"/>
    <property type="project" value="TreeGrafter"/>
</dbReference>
<evidence type="ECO:0000256" key="3">
    <source>
        <dbReference type="ARBA" id="ARBA00011775"/>
    </source>
</evidence>
<evidence type="ECO:0000313" key="18">
    <source>
        <dbReference type="Proteomes" id="UP000186922"/>
    </source>
</evidence>
<feature type="domain" description="Coatomer subunit gamma C-terminal" evidence="16">
    <location>
        <begin position="789"/>
        <end position="901"/>
    </location>
</feature>
<evidence type="ECO:0000259" key="16">
    <source>
        <dbReference type="Pfam" id="PF16381"/>
    </source>
</evidence>
<comment type="subcellular location">
    <subcellularLocation>
        <location evidence="13">Cytoplasm</location>
    </subcellularLocation>
    <subcellularLocation>
        <location evidence="1 13">Golgi apparatus membrane</location>
        <topology evidence="1 13">Peripheral membrane protein</topology>
        <orientation evidence="1 13">Cytoplasmic side</orientation>
    </subcellularLocation>
    <subcellularLocation>
        <location evidence="13">Cytoplasmic vesicle</location>
        <location evidence="13">COPI-coated vesicle membrane</location>
        <topology evidence="13">Peripheral membrane protein</topology>
        <orientation evidence="13">Cytoplasmic side</orientation>
    </subcellularLocation>
</comment>
<dbReference type="InterPro" id="IPR032154">
    <property type="entry name" value="Coatomer_g_Cpla"/>
</dbReference>
<keyword evidence="10 13" id="KW-0472">Membrane</keyword>
<feature type="domain" description="Clathrin/coatomer adaptor adaptin-like N-terminal" evidence="14">
    <location>
        <begin position="25"/>
        <end position="544"/>
    </location>
</feature>
<comment type="subunit">
    <text evidence="3">Oligomeric complex that consists of at least the alpha, beta, beta', gamma, delta, epsilon and zeta subunits.</text>
</comment>
<evidence type="ECO:0000259" key="14">
    <source>
        <dbReference type="Pfam" id="PF01602"/>
    </source>
</evidence>
<dbReference type="GO" id="GO:0005198">
    <property type="term" value="F:structural molecule activity"/>
    <property type="evidence" value="ECO:0007669"/>
    <property type="project" value="InterPro"/>
</dbReference>
<evidence type="ECO:0000313" key="17">
    <source>
        <dbReference type="EMBL" id="GAU89023.1"/>
    </source>
</evidence>
<dbReference type="PIRSF" id="PIRSF037093">
    <property type="entry name" value="Coatomer_gamma_subunit"/>
    <property type="match status" value="1"/>
</dbReference>
<dbReference type="InterPro" id="IPR002553">
    <property type="entry name" value="Clathrin/coatomer_adapt-like_N"/>
</dbReference>
<accession>A0A1D1URN3</accession>
<proteinExistence type="inferred from homology"/>
<dbReference type="FunFam" id="3.30.310.10:FF:000011">
    <property type="entry name" value="Coatomer subunit gamma"/>
    <property type="match status" value="1"/>
</dbReference>
<keyword evidence="7 13" id="KW-0931">ER-Golgi transport</keyword>
<comment type="similarity">
    <text evidence="2 13">Belongs to the COPG family.</text>
</comment>
<evidence type="ECO:0000256" key="8">
    <source>
        <dbReference type="ARBA" id="ARBA00022927"/>
    </source>
</evidence>
<dbReference type="InterPro" id="IPR012295">
    <property type="entry name" value="TBP_dom_sf"/>
</dbReference>
<comment type="caution">
    <text evidence="17">The sequence shown here is derived from an EMBL/GenBank/DDBJ whole genome shotgun (WGS) entry which is preliminary data.</text>
</comment>
<evidence type="ECO:0000256" key="9">
    <source>
        <dbReference type="ARBA" id="ARBA00023034"/>
    </source>
</evidence>
<feature type="domain" description="Coatomer gamma subunit appendage Ig-like subdomain" evidence="15">
    <location>
        <begin position="641"/>
        <end position="787"/>
    </location>
</feature>
<dbReference type="InterPro" id="IPR013041">
    <property type="entry name" value="Clathrin_app_Ig-like_sf"/>
</dbReference>
<evidence type="ECO:0000256" key="11">
    <source>
        <dbReference type="ARBA" id="ARBA00023329"/>
    </source>
</evidence>
<comment type="function">
    <text evidence="12 13">The coatomer is a cytosolic protein complex that binds to dilysine motifs and reversibly associates with Golgi non-clathrin-coated vesicles, which further mediate biosynthetic protein transport from the ER, via the Golgi up to the trans Golgi network. Coatomer complex is required for budding from Golgi membranes, and is essential for the retrograde Golgi-to-ER transport of dilysine-tagged proteins.</text>
</comment>
<evidence type="ECO:0000256" key="2">
    <source>
        <dbReference type="ARBA" id="ARBA00010720"/>
    </source>
</evidence>
<dbReference type="GO" id="GO:0030126">
    <property type="term" value="C:COPI vesicle coat"/>
    <property type="evidence" value="ECO:0007669"/>
    <property type="project" value="InterPro"/>
</dbReference>
<dbReference type="Pfam" id="PF08752">
    <property type="entry name" value="COP-gamma_platf"/>
    <property type="match status" value="1"/>
</dbReference>
<dbReference type="OrthoDB" id="1074925at2759"/>
<evidence type="ECO:0000256" key="4">
    <source>
        <dbReference type="ARBA" id="ARBA00022448"/>
    </source>
</evidence>
<sequence>MAYAGKRGDKKDDETAGNPYANLDRTTVLQEARIFNETPVNVRKCSAVASKILYMLNQGEVLSVREATTFFFAITKLFQSQDVNLRRLVFLCIKELCKVAEDVIIVTSSLMKDMTGKEEGYRAAAIRALCLIVDPQMLQSMERYMKQAIVDKSPAVASAALVSSLHIATRSGAGLDIVKRWGNEIQEAATNENPMVQYHALGLLYQIRRGDRLAVNKLIAKFTAGRHLKSPLAVCLLVQMVSKTIQEEALQGTVTASLFDFLESCLRHKNEMVVYESAQALVNLRHSTGRDLGPAISVLQLFCSSSKPTIRYTAVRTLSQVAMTHPAAVTACNMDLENLITDSNRSIATLAITTLLKTGNENNVDRLMKQISSFMNDISDEFKVVVVSAVRALCFKFPKKHTLMMSYLATMLREEGGYEFKKALIDTLIIIVEDNQDAKESGLTHLCEFIEDCEHVNLAVRILALLGREGPKTKQPAKYIRYIYNRVILENAAVRSAAVTAMAKFGAYCPDLKSNIMVLLKRCMMDQDDEVRDRATYYFYILDSQQSGLYNNFILSHLQVSIVSLERALQTYISNTTHQEPFDMRSVPISAEPLTVEDKKLLRDEIQGARAEVGREEARAAKTGATGAAPTTAAVSAADMYVEQLQKIPQIAALGPLFKSSLPTQLTETETEYVVKCIKHTFEKDIVLQFDCINTLNDQILEKVYVQVESPDSAFVVDGTIHCPSLPHNQPGTTYTRVRIPPDEVAATAAFTSVLKFVVKDCDPATGEVESEEGYDDEYVLEDVEVTLADHMQKTIVPNFAAAWDEFGNDSEHQGTYGMNQYKNVQDAVDNLVRFFGMQPLDKSEKVPGDKNTHLLLLSGVFRGGFSVLVKCKLVLSDSGVAMMLQVRSESPEVNEAIIQSM</sequence>
<keyword evidence="5 13" id="KW-0963">Cytoplasm</keyword>
<dbReference type="InterPro" id="IPR037067">
    <property type="entry name" value="Coatomer_gsu_app_sf"/>
</dbReference>
<dbReference type="AlphaFoldDB" id="A0A1D1URN3"/>
<keyword evidence="9 13" id="KW-0333">Golgi apparatus</keyword>
<dbReference type="SUPFAM" id="SSF55711">
    <property type="entry name" value="Subdomain of clathrin and coatomer appendage domain"/>
    <property type="match status" value="1"/>
</dbReference>
<dbReference type="Gene3D" id="3.30.310.10">
    <property type="entry name" value="TATA-Binding Protein"/>
    <property type="match status" value="1"/>
</dbReference>
<dbReference type="Pfam" id="PF01602">
    <property type="entry name" value="Adaptin_N"/>
    <property type="match status" value="1"/>
</dbReference>
<evidence type="ECO:0000256" key="12">
    <source>
        <dbReference type="ARBA" id="ARBA00025536"/>
    </source>
</evidence>
<dbReference type="InterPro" id="IPR017106">
    <property type="entry name" value="Coatomer_gsu"/>
</dbReference>
<evidence type="ECO:0000259" key="15">
    <source>
        <dbReference type="Pfam" id="PF08752"/>
    </source>
</evidence>
<dbReference type="FunFam" id="1.25.10.10:FF:000071">
    <property type="entry name" value="Coatomer subunit gamma"/>
    <property type="match status" value="1"/>
</dbReference>
<dbReference type="InterPro" id="IPR013040">
    <property type="entry name" value="Coatomer_gsu_app_Ig-like_dom"/>
</dbReference>
<name>A0A1D1URN3_RAMVA</name>